<organism evidence="2 3">
    <name type="scientific">Fusarium torulosum</name>
    <dbReference type="NCBI Taxonomy" id="33205"/>
    <lineage>
        <taxon>Eukaryota</taxon>
        <taxon>Fungi</taxon>
        <taxon>Dikarya</taxon>
        <taxon>Ascomycota</taxon>
        <taxon>Pezizomycotina</taxon>
        <taxon>Sordariomycetes</taxon>
        <taxon>Hypocreomycetidae</taxon>
        <taxon>Hypocreales</taxon>
        <taxon>Nectriaceae</taxon>
        <taxon>Fusarium</taxon>
    </lineage>
</organism>
<dbReference type="InterPro" id="IPR010730">
    <property type="entry name" value="HET"/>
</dbReference>
<reference evidence="2" key="1">
    <citation type="submission" date="2018-03" db="EMBL/GenBank/DDBJ databases">
        <authorList>
            <person name="Guldener U."/>
        </authorList>
    </citation>
    <scope>NUCLEOTIDE SEQUENCE</scope>
</reference>
<accession>A0AAE8SPK2</accession>
<name>A0AAE8SPK2_9HYPO</name>
<dbReference type="PANTHER" id="PTHR33112">
    <property type="entry name" value="DOMAIN PROTEIN, PUTATIVE-RELATED"/>
    <property type="match status" value="1"/>
</dbReference>
<keyword evidence="3" id="KW-1185">Reference proteome</keyword>
<dbReference type="Pfam" id="PF06985">
    <property type="entry name" value="HET"/>
    <property type="match status" value="1"/>
</dbReference>
<dbReference type="PANTHER" id="PTHR33112:SF16">
    <property type="entry name" value="HETEROKARYON INCOMPATIBILITY DOMAIN-CONTAINING PROTEIN"/>
    <property type="match status" value="1"/>
</dbReference>
<evidence type="ECO:0000313" key="3">
    <source>
        <dbReference type="Proteomes" id="UP001187734"/>
    </source>
</evidence>
<sequence>MVSISAQQSTDVCEICEAFVNFDPRSSISRRRLKISYRNAALLEKYEWAYFHQPNLVVLKDSADAGCQVCQLMLDCLEISDQIDVIFDEERKLALRMSKTLFDVRSRVDDPETEGFVGEVFKQIMYEAMQKSEVFKWQGIERLPYDEQYHRGRLDGPIVLLSGHVVTEEASLFSDNSSDDGEFVSPSVARNLEMNDTKVYQIQVCVPCSSFTEFDQNRGLWGTLEGHVSTEDDIDPELEHRPSTNVFSDPHLNLIRYWREECRAKHQACNKRSLEKKLPTRVIEIIPTGGKVINVRVVETYDLKGNHEYACLSYCWGSAHQASSTKTASFPRVVAITDLPKTISDAIWFCYALNIRYLWVDSLCIIQGDAADWQRESAKMCDIYGRSALTIATEICNTSTQSFVDQRKDRNYFSGPRIMLKNADQPLSPRKSICFREKDNKHKNSPWAAEVAWNILNYFNTDQQIKAWRTRAWTFQEWMISPRVLHIDEMTLWHCFEGYGNEMGQRTMAPAILHRNLQAYTNEILWKDIVRNYTARKLTNDSDRLPALDGIVQLYQERIGHTYLAGLWLEEMPKSLLWKRRAHNSKRSSGFNKGLIPSWSWASVETMVHEETFNWDFVHTSVRSYFYKCEPPDSLSHIREAWIELEGPLILVMSCQRVERSAQDLWWLRADGVQHGGINDLVSLDAHDKEFKDDVAVGRIYLLVIGRTTDSSYRTLALRKVGSASRINHFQRVGAGEIYRKILCKYEQKIIRIV</sequence>
<proteinExistence type="predicted"/>
<dbReference type="AlphaFoldDB" id="A0AAE8SPK2"/>
<dbReference type="EMBL" id="ONZP01000699">
    <property type="protein sequence ID" value="SPJ89703.1"/>
    <property type="molecule type" value="Genomic_DNA"/>
</dbReference>
<comment type="caution">
    <text evidence="2">The sequence shown here is derived from an EMBL/GenBank/DDBJ whole genome shotgun (WGS) entry which is preliminary data.</text>
</comment>
<evidence type="ECO:0000313" key="2">
    <source>
        <dbReference type="EMBL" id="SPJ89703.1"/>
    </source>
</evidence>
<gene>
    <name evidence="2" type="ORF">FTOL_13064</name>
</gene>
<protein>
    <recommendedName>
        <fullName evidence="1">Heterokaryon incompatibility domain-containing protein</fullName>
    </recommendedName>
</protein>
<dbReference type="Proteomes" id="UP001187734">
    <property type="component" value="Unassembled WGS sequence"/>
</dbReference>
<evidence type="ECO:0000259" key="1">
    <source>
        <dbReference type="Pfam" id="PF06985"/>
    </source>
</evidence>
<feature type="domain" description="Heterokaryon incompatibility" evidence="1">
    <location>
        <begin position="309"/>
        <end position="477"/>
    </location>
</feature>